<evidence type="ECO:0000256" key="3">
    <source>
        <dbReference type="SAM" id="MobiDB-lite"/>
    </source>
</evidence>
<dbReference type="SUPFAM" id="SSF48452">
    <property type="entry name" value="TPR-like"/>
    <property type="match status" value="1"/>
</dbReference>
<feature type="region of interest" description="Disordered" evidence="3">
    <location>
        <begin position="265"/>
        <end position="323"/>
    </location>
</feature>
<name>A0A160TZW2_9ZZZZ</name>
<dbReference type="AlphaFoldDB" id="A0A160TZW2"/>
<accession>A0A160TZW2</accession>
<dbReference type="GO" id="GO:0009279">
    <property type="term" value="C:cell outer membrane"/>
    <property type="evidence" value="ECO:0007669"/>
    <property type="project" value="TreeGrafter"/>
</dbReference>
<gene>
    <name evidence="4" type="ORF">MGWOODY_Hyp1766</name>
</gene>
<keyword evidence="1" id="KW-0677">Repeat</keyword>
<dbReference type="Gene3D" id="1.25.40.10">
    <property type="entry name" value="Tetratricopeptide repeat domain"/>
    <property type="match status" value="1"/>
</dbReference>
<proteinExistence type="predicted"/>
<dbReference type="Pfam" id="PF13432">
    <property type="entry name" value="TPR_16"/>
    <property type="match status" value="1"/>
</dbReference>
<sequence>MSRAKTSLTALILALGACASAPDPEAEAQAEMARAIEDAMKPATPEEIEAANNSDPLTKANFWANEHTKDPKNLDVAMTFVSALRGIGSNERAIEVLSQTLVMHPENPDLLMALGKVFSAEGNLNGAARAFEKAAIVAPQRPDTWSAFGITLDKMERHGMAQAAYDKALALEPTRTVTLANYGLSLALAGDLPGAEAKLRLAADQPDADLRVTENLALVLGLQGRYEEMAEVSSRYAPESIVKKNTALLQEMVQPVRSWDALQEAPEAVEPPAPAKATQPKASVTKPVKSETLALAGPSSEAESDDSAPAPAATGLRLRRTPG</sequence>
<dbReference type="PANTHER" id="PTHR44858:SF1">
    <property type="entry name" value="UDP-N-ACETYLGLUCOSAMINE--PEPTIDE N-ACETYLGLUCOSAMINYLTRANSFERASE SPINDLY-RELATED"/>
    <property type="match status" value="1"/>
</dbReference>
<evidence type="ECO:0000256" key="1">
    <source>
        <dbReference type="ARBA" id="ARBA00022737"/>
    </source>
</evidence>
<dbReference type="InterPro" id="IPR019734">
    <property type="entry name" value="TPR_rpt"/>
</dbReference>
<organism evidence="4">
    <name type="scientific">hydrothermal vent metagenome</name>
    <dbReference type="NCBI Taxonomy" id="652676"/>
    <lineage>
        <taxon>unclassified sequences</taxon>
        <taxon>metagenomes</taxon>
        <taxon>ecological metagenomes</taxon>
    </lineage>
</organism>
<dbReference type="InterPro" id="IPR011990">
    <property type="entry name" value="TPR-like_helical_dom_sf"/>
</dbReference>
<dbReference type="PROSITE" id="PS50005">
    <property type="entry name" value="TPR"/>
    <property type="match status" value="2"/>
</dbReference>
<dbReference type="SMART" id="SM00028">
    <property type="entry name" value="TPR"/>
    <property type="match status" value="2"/>
</dbReference>
<dbReference type="PROSITE" id="PS51257">
    <property type="entry name" value="PROKAR_LIPOPROTEIN"/>
    <property type="match status" value="1"/>
</dbReference>
<evidence type="ECO:0000256" key="2">
    <source>
        <dbReference type="ARBA" id="ARBA00022803"/>
    </source>
</evidence>
<protein>
    <submittedName>
        <fullName evidence="4">Flp pilus assembly protein TadD, contains TPR repeat</fullName>
    </submittedName>
</protein>
<dbReference type="GO" id="GO:0046813">
    <property type="term" value="P:receptor-mediated virion attachment to host cell"/>
    <property type="evidence" value="ECO:0007669"/>
    <property type="project" value="TreeGrafter"/>
</dbReference>
<dbReference type="Pfam" id="PF13181">
    <property type="entry name" value="TPR_8"/>
    <property type="match status" value="1"/>
</dbReference>
<reference evidence="4" key="1">
    <citation type="submission" date="2015-10" db="EMBL/GenBank/DDBJ databases">
        <authorList>
            <person name="Gilbert D.G."/>
        </authorList>
    </citation>
    <scope>NUCLEOTIDE SEQUENCE</scope>
</reference>
<dbReference type="EMBL" id="CZQD01000001">
    <property type="protein sequence ID" value="CUS55519.1"/>
    <property type="molecule type" value="Genomic_DNA"/>
</dbReference>
<dbReference type="InterPro" id="IPR050498">
    <property type="entry name" value="Ycf3"/>
</dbReference>
<keyword evidence="2" id="KW-0802">TPR repeat</keyword>
<dbReference type="PANTHER" id="PTHR44858">
    <property type="entry name" value="TETRATRICOPEPTIDE REPEAT PROTEIN 6"/>
    <property type="match status" value="1"/>
</dbReference>
<evidence type="ECO:0000313" key="4">
    <source>
        <dbReference type="EMBL" id="CUS55519.1"/>
    </source>
</evidence>